<comment type="caution">
    <text evidence="2">The sequence shown here is derived from an EMBL/GenBank/DDBJ whole genome shotgun (WGS) entry which is preliminary data.</text>
</comment>
<dbReference type="Gene3D" id="3.10.450.50">
    <property type="match status" value="1"/>
</dbReference>
<protein>
    <recommendedName>
        <fullName evidence="1">SnoaL-like domain-containing protein</fullName>
    </recommendedName>
</protein>
<name>A0A918PLI9_9SPHN</name>
<dbReference type="Proteomes" id="UP000648075">
    <property type="component" value="Unassembled WGS sequence"/>
</dbReference>
<evidence type="ECO:0000313" key="3">
    <source>
        <dbReference type="Proteomes" id="UP000648075"/>
    </source>
</evidence>
<dbReference type="InterPro" id="IPR037401">
    <property type="entry name" value="SnoaL-like"/>
</dbReference>
<gene>
    <name evidence="2" type="ORF">GCM10011614_32430</name>
</gene>
<dbReference type="InterPro" id="IPR032710">
    <property type="entry name" value="NTF2-like_dom_sf"/>
</dbReference>
<keyword evidence="3" id="KW-1185">Reference proteome</keyword>
<organism evidence="2 3">
    <name type="scientific">Novosphingobium colocasiae</name>
    <dbReference type="NCBI Taxonomy" id="1256513"/>
    <lineage>
        <taxon>Bacteria</taxon>
        <taxon>Pseudomonadati</taxon>
        <taxon>Pseudomonadota</taxon>
        <taxon>Alphaproteobacteria</taxon>
        <taxon>Sphingomonadales</taxon>
        <taxon>Sphingomonadaceae</taxon>
        <taxon>Novosphingobium</taxon>
    </lineage>
</organism>
<dbReference type="SUPFAM" id="SSF54427">
    <property type="entry name" value="NTF2-like"/>
    <property type="match status" value="1"/>
</dbReference>
<accession>A0A918PLI9</accession>
<reference evidence="2" key="1">
    <citation type="journal article" date="2014" name="Int. J. Syst. Evol. Microbiol.">
        <title>Complete genome sequence of Corynebacterium casei LMG S-19264T (=DSM 44701T), isolated from a smear-ripened cheese.</title>
        <authorList>
            <consortium name="US DOE Joint Genome Institute (JGI-PGF)"/>
            <person name="Walter F."/>
            <person name="Albersmeier A."/>
            <person name="Kalinowski J."/>
            <person name="Ruckert C."/>
        </authorList>
    </citation>
    <scope>NUCLEOTIDE SEQUENCE</scope>
    <source>
        <strain evidence="2">KCTC 32255</strain>
    </source>
</reference>
<sequence length="164" mass="18636">MTTIDQAFHEFKGHLATSKAAEELIAAELDLEHIYNTTQQMNAGLEAYYNHEGHVRFFDVMGPKFEQAGEDFLKHWMAMGPQFQADGFSLNFEEMQAYASGDVGFVSMIQVHRGGKDPEGNPYVFRFRVTDGMRKIDGKWRIVHEHLSFPINLNDRTAYGVGSV</sequence>
<feature type="domain" description="SnoaL-like" evidence="1">
    <location>
        <begin position="45"/>
        <end position="151"/>
    </location>
</feature>
<reference evidence="2" key="2">
    <citation type="submission" date="2020-09" db="EMBL/GenBank/DDBJ databases">
        <authorList>
            <person name="Sun Q."/>
            <person name="Kim S."/>
        </authorList>
    </citation>
    <scope>NUCLEOTIDE SEQUENCE</scope>
    <source>
        <strain evidence="2">KCTC 32255</strain>
    </source>
</reference>
<dbReference type="RefSeq" id="WP_189622341.1">
    <property type="nucleotide sequence ID" value="NZ_BMZA01000020.1"/>
</dbReference>
<dbReference type="EMBL" id="BMZA01000020">
    <property type="protein sequence ID" value="GGZ15042.1"/>
    <property type="molecule type" value="Genomic_DNA"/>
</dbReference>
<evidence type="ECO:0000313" key="2">
    <source>
        <dbReference type="EMBL" id="GGZ15042.1"/>
    </source>
</evidence>
<dbReference type="AlphaFoldDB" id="A0A918PLI9"/>
<proteinExistence type="predicted"/>
<dbReference type="Pfam" id="PF13474">
    <property type="entry name" value="SnoaL_3"/>
    <property type="match status" value="1"/>
</dbReference>
<evidence type="ECO:0000259" key="1">
    <source>
        <dbReference type="Pfam" id="PF13474"/>
    </source>
</evidence>